<accession>A0A6N2RNR6</accession>
<dbReference type="PIRSF" id="PIRSF018637">
    <property type="entry name" value="TrmK"/>
    <property type="match status" value="1"/>
</dbReference>
<dbReference type="RefSeq" id="WP_156352873.1">
    <property type="nucleotide sequence ID" value="NZ_CACRST010000009.1"/>
</dbReference>
<organism evidence="1">
    <name type="scientific">Blautia glucerasea</name>
    <dbReference type="NCBI Taxonomy" id="536633"/>
    <lineage>
        <taxon>Bacteria</taxon>
        <taxon>Bacillati</taxon>
        <taxon>Bacillota</taxon>
        <taxon>Clostridia</taxon>
        <taxon>Lachnospirales</taxon>
        <taxon>Lachnospiraceae</taxon>
        <taxon>Blautia</taxon>
    </lineage>
</organism>
<name>A0A6N2RNR6_9FIRM</name>
<dbReference type="PANTHER" id="PTHR38451:SF1">
    <property type="entry name" value="TRNA (ADENINE(22)-N(1))-METHYLTRANSFERASE"/>
    <property type="match status" value="1"/>
</dbReference>
<evidence type="ECO:0000313" key="1">
    <source>
        <dbReference type="EMBL" id="VYS82767.1"/>
    </source>
</evidence>
<dbReference type="AlphaFoldDB" id="A0A6N2RNR6"/>
<keyword evidence="1" id="KW-0489">Methyltransferase</keyword>
<dbReference type="GO" id="GO:0032259">
    <property type="term" value="P:methylation"/>
    <property type="evidence" value="ECO:0007669"/>
    <property type="project" value="UniProtKB-KW"/>
</dbReference>
<dbReference type="SUPFAM" id="SSF53335">
    <property type="entry name" value="S-adenosyl-L-methionine-dependent methyltransferases"/>
    <property type="match status" value="1"/>
</dbReference>
<dbReference type="PANTHER" id="PTHR38451">
    <property type="entry name" value="TRNA (ADENINE(22)-N(1))-METHYLTRANSFERASE"/>
    <property type="match status" value="1"/>
</dbReference>
<dbReference type="EC" id="2.1.1.217" evidence="1"/>
<dbReference type="InterPro" id="IPR006901">
    <property type="entry name" value="TrmK"/>
</dbReference>
<reference evidence="1" key="1">
    <citation type="submission" date="2019-11" db="EMBL/GenBank/DDBJ databases">
        <authorList>
            <person name="Feng L."/>
        </authorList>
    </citation>
    <scope>NUCLEOTIDE SEQUENCE</scope>
    <source>
        <strain evidence="1">BgluceraseaLFYP119</strain>
    </source>
</reference>
<keyword evidence="1" id="KW-0808">Transferase</keyword>
<protein>
    <submittedName>
        <fullName evidence="1">tRNA (Adenine(22)-N(1))-methyltransferase</fullName>
        <ecNumber evidence="1">2.1.1.217</ecNumber>
    </submittedName>
</protein>
<dbReference type="Gene3D" id="3.40.50.150">
    <property type="entry name" value="Vaccinia Virus protein VP39"/>
    <property type="match status" value="1"/>
</dbReference>
<dbReference type="EMBL" id="CACRST010000009">
    <property type="protein sequence ID" value="VYS82767.1"/>
    <property type="molecule type" value="Genomic_DNA"/>
</dbReference>
<dbReference type="InterPro" id="IPR029063">
    <property type="entry name" value="SAM-dependent_MTases_sf"/>
</dbReference>
<proteinExistence type="predicted"/>
<dbReference type="Pfam" id="PF12847">
    <property type="entry name" value="Methyltransf_18"/>
    <property type="match status" value="1"/>
</dbReference>
<gene>
    <name evidence="1" type="primary">trmK</name>
    <name evidence="1" type="ORF">BGLFYP119_00745</name>
</gene>
<dbReference type="GO" id="GO:0160105">
    <property type="term" value="F:tRNA (adenine(22)-N1)-methyltransferase activity"/>
    <property type="evidence" value="ECO:0007669"/>
    <property type="project" value="UniProtKB-EC"/>
</dbReference>
<sequence>MQLSLRLSAIANMVTEGNRLVDVGCDHGYLPVYLIETHRIPGAIAADVGKGPLARAKEHILQYGLEKYIETRLSDGLKEIRQGEGDTLVIAGMGGPLMEKILTEGREVLGGFRELILQPQSDIGHVRQFLLQNHWRIVAEDSVLEDGKYYFIMKAVPGRQEPEWNKEETEFGGLLLEMRHPVLEAYLKRELRIRNEILDRLKDVHGEAAIERKQEVMEERRLILAALKRYEG</sequence>